<dbReference type="Pfam" id="PF13377">
    <property type="entry name" value="Peripla_BP_3"/>
    <property type="match status" value="1"/>
</dbReference>
<evidence type="ECO:0000313" key="5">
    <source>
        <dbReference type="EMBL" id="MEF2965006.1"/>
    </source>
</evidence>
<dbReference type="InterPro" id="IPR010982">
    <property type="entry name" value="Lambda_DNA-bd_dom_sf"/>
</dbReference>
<reference evidence="5 6" key="1">
    <citation type="submission" date="2024-02" db="EMBL/GenBank/DDBJ databases">
        <title>A nitrogen-fixing paenibacillus bacterium.</title>
        <authorList>
            <person name="Zhang W.L."/>
            <person name="Chen S.F."/>
        </authorList>
    </citation>
    <scope>NUCLEOTIDE SEQUENCE [LARGE SCALE GENOMIC DNA]</scope>
    <source>
        <strain evidence="5 6">M1</strain>
    </source>
</reference>
<accession>A0ABU7VMK7</accession>
<dbReference type="EMBL" id="JAZHPZ010000001">
    <property type="protein sequence ID" value="MEF2965006.1"/>
    <property type="molecule type" value="Genomic_DNA"/>
</dbReference>
<proteinExistence type="predicted"/>
<sequence>MATIRDIAREAQVSVATVSRVLNEDMTLSVTPQTRQRILAVCEQLNYKPRKAKKKAPTVAGQRHSLGMLLWGSNEQEQQDPYFMSIRQGIENQCMELGFDIVKSIRMYGDSPEYQDLSNLDGLFVVGNVDPHDLQEIFPKPDRTVYVANTPEVGEIDAVIIDLEKAANDVISYLLESGYRNIGFVGGKEYMHRLERTMCEIPEKRRRAFENIMRENKLYRERNVYIGDWTIQSGYRLMQTAIAKGDLPEAFFFANDPMAIGALRAIKEAGLSVPDDVAIVGLDDIEMAAFASVPLTTVKIYSEQMGRSAVNLMAERLRGRDVPLRVVVPTKLVLRESCGAKRK</sequence>
<evidence type="ECO:0000259" key="4">
    <source>
        <dbReference type="PROSITE" id="PS50932"/>
    </source>
</evidence>
<dbReference type="Pfam" id="PF00356">
    <property type="entry name" value="LacI"/>
    <property type="match status" value="1"/>
</dbReference>
<dbReference type="Proteomes" id="UP001306950">
    <property type="component" value="Unassembled WGS sequence"/>
</dbReference>
<evidence type="ECO:0000256" key="1">
    <source>
        <dbReference type="ARBA" id="ARBA00023015"/>
    </source>
</evidence>
<dbReference type="PROSITE" id="PS50932">
    <property type="entry name" value="HTH_LACI_2"/>
    <property type="match status" value="1"/>
</dbReference>
<keyword evidence="2 5" id="KW-0238">DNA-binding</keyword>
<dbReference type="SUPFAM" id="SSF47413">
    <property type="entry name" value="lambda repressor-like DNA-binding domains"/>
    <property type="match status" value="1"/>
</dbReference>
<keyword evidence="6" id="KW-1185">Reference proteome</keyword>
<dbReference type="SMART" id="SM00354">
    <property type="entry name" value="HTH_LACI"/>
    <property type="match status" value="1"/>
</dbReference>
<name>A0ABU7VMK7_9BACL</name>
<evidence type="ECO:0000313" key="6">
    <source>
        <dbReference type="Proteomes" id="UP001306950"/>
    </source>
</evidence>
<gene>
    <name evidence="5" type="ORF">V3851_04110</name>
</gene>
<dbReference type="PANTHER" id="PTHR30146">
    <property type="entry name" value="LACI-RELATED TRANSCRIPTIONAL REPRESSOR"/>
    <property type="match status" value="1"/>
</dbReference>
<keyword evidence="1" id="KW-0805">Transcription regulation</keyword>
<dbReference type="InterPro" id="IPR046335">
    <property type="entry name" value="LacI/GalR-like_sensor"/>
</dbReference>
<feature type="domain" description="HTH lacI-type" evidence="4">
    <location>
        <begin position="2"/>
        <end position="58"/>
    </location>
</feature>
<dbReference type="PRINTS" id="PR00036">
    <property type="entry name" value="HTHLACI"/>
</dbReference>
<dbReference type="SUPFAM" id="SSF53822">
    <property type="entry name" value="Periplasmic binding protein-like I"/>
    <property type="match status" value="1"/>
</dbReference>
<protein>
    <submittedName>
        <fullName evidence="5">LacI family DNA-binding transcriptional regulator</fullName>
    </submittedName>
</protein>
<dbReference type="RefSeq" id="WP_331845199.1">
    <property type="nucleotide sequence ID" value="NZ_JAZHPZ010000001.1"/>
</dbReference>
<keyword evidence="3" id="KW-0804">Transcription</keyword>
<evidence type="ECO:0000256" key="2">
    <source>
        <dbReference type="ARBA" id="ARBA00023125"/>
    </source>
</evidence>
<dbReference type="PROSITE" id="PS00356">
    <property type="entry name" value="HTH_LACI_1"/>
    <property type="match status" value="1"/>
</dbReference>
<evidence type="ECO:0000256" key="3">
    <source>
        <dbReference type="ARBA" id="ARBA00023163"/>
    </source>
</evidence>
<dbReference type="Gene3D" id="3.40.50.2300">
    <property type="match status" value="2"/>
</dbReference>
<dbReference type="CDD" id="cd01544">
    <property type="entry name" value="PBP1_GalR"/>
    <property type="match status" value="1"/>
</dbReference>
<dbReference type="Gene3D" id="1.10.260.40">
    <property type="entry name" value="lambda repressor-like DNA-binding domains"/>
    <property type="match status" value="1"/>
</dbReference>
<dbReference type="GO" id="GO:0003677">
    <property type="term" value="F:DNA binding"/>
    <property type="evidence" value="ECO:0007669"/>
    <property type="project" value="UniProtKB-KW"/>
</dbReference>
<dbReference type="CDD" id="cd01392">
    <property type="entry name" value="HTH_LacI"/>
    <property type="match status" value="1"/>
</dbReference>
<comment type="caution">
    <text evidence="5">The sequence shown here is derived from an EMBL/GenBank/DDBJ whole genome shotgun (WGS) entry which is preliminary data.</text>
</comment>
<organism evidence="5 6">
    <name type="scientific">Paenibacillus haidiansis</name>
    <dbReference type="NCBI Taxonomy" id="1574488"/>
    <lineage>
        <taxon>Bacteria</taxon>
        <taxon>Bacillati</taxon>
        <taxon>Bacillota</taxon>
        <taxon>Bacilli</taxon>
        <taxon>Bacillales</taxon>
        <taxon>Paenibacillaceae</taxon>
        <taxon>Paenibacillus</taxon>
    </lineage>
</organism>
<dbReference type="InterPro" id="IPR000843">
    <property type="entry name" value="HTH_LacI"/>
</dbReference>
<dbReference type="PANTHER" id="PTHR30146:SF149">
    <property type="entry name" value="HTH-TYPE TRANSCRIPTIONAL REGULATOR EBGR"/>
    <property type="match status" value="1"/>
</dbReference>
<dbReference type="InterPro" id="IPR028082">
    <property type="entry name" value="Peripla_BP_I"/>
</dbReference>